<feature type="region of interest" description="Disordered" evidence="5">
    <location>
        <begin position="1"/>
        <end position="21"/>
    </location>
</feature>
<evidence type="ECO:0000259" key="6">
    <source>
        <dbReference type="PROSITE" id="PS50893"/>
    </source>
</evidence>
<evidence type="ECO:0000256" key="3">
    <source>
        <dbReference type="ARBA" id="ARBA00022741"/>
    </source>
</evidence>
<evidence type="ECO:0000256" key="1">
    <source>
        <dbReference type="ARBA" id="ARBA00005417"/>
    </source>
</evidence>
<dbReference type="InterPro" id="IPR050319">
    <property type="entry name" value="ABC_transp_ATP-bind"/>
</dbReference>
<gene>
    <name evidence="7" type="ORF">FCN18_24585</name>
</gene>
<evidence type="ECO:0000256" key="2">
    <source>
        <dbReference type="ARBA" id="ARBA00022448"/>
    </source>
</evidence>
<evidence type="ECO:0000256" key="4">
    <source>
        <dbReference type="ARBA" id="ARBA00022840"/>
    </source>
</evidence>
<evidence type="ECO:0000313" key="7">
    <source>
        <dbReference type="EMBL" id="TKG66645.1"/>
    </source>
</evidence>
<dbReference type="Proteomes" id="UP000309992">
    <property type="component" value="Unassembled WGS sequence"/>
</dbReference>
<dbReference type="CDD" id="cd03257">
    <property type="entry name" value="ABC_NikE_OppD_transporters"/>
    <property type="match status" value="1"/>
</dbReference>
<feature type="compositionally biased region" description="Basic and acidic residues" evidence="5">
    <location>
        <begin position="1"/>
        <end position="11"/>
    </location>
</feature>
<dbReference type="PANTHER" id="PTHR43776:SF7">
    <property type="entry name" value="D,D-DIPEPTIDE TRANSPORT ATP-BINDING PROTEIN DDPF-RELATED"/>
    <property type="match status" value="1"/>
</dbReference>
<dbReference type="InterPro" id="IPR003439">
    <property type="entry name" value="ABC_transporter-like_ATP-bd"/>
</dbReference>
<comment type="caution">
    <text evidence="7">The sequence shown here is derived from an EMBL/GenBank/DDBJ whole genome shotgun (WGS) entry which is preliminary data.</text>
</comment>
<evidence type="ECO:0000313" key="8">
    <source>
        <dbReference type="Proteomes" id="UP000309992"/>
    </source>
</evidence>
<dbReference type="EMBL" id="SWMS01000015">
    <property type="protein sequence ID" value="TKG66645.1"/>
    <property type="molecule type" value="Genomic_DNA"/>
</dbReference>
<sequence length="326" mass="35668">MRRASELEYRQRTAKRPGSGSLTFAEWRSGGVTGHIMATQTSPTLNPVECEPASSAVQPNNDLLVAEHVTVDYTSRGRRVRALDDVTLRIAPGEAVGLIGESGSGKTTLSRALLGLVKPTRGNVRYRGRDIYSLKVAQRHRLLGGDTALIFQDPRSSLNPRLSVGAVIRDPLQVRHIGSRHDREVRVNALLHDVGLPTELIDRPVRELSGGQLQRVAIARALAVEPSLVIADEPTSALDVSIQAQILNLLNNLKRSRGIALLVVSHDIRAIRFLCDRTAVMNQGSIVESSTTDSIFTCPKDAYTRQLLDAAPRLNYKHGTDAKKFL</sequence>
<accession>A0ABY2RZH9</accession>
<dbReference type="InterPro" id="IPR027417">
    <property type="entry name" value="P-loop_NTPase"/>
</dbReference>
<dbReference type="PANTHER" id="PTHR43776">
    <property type="entry name" value="TRANSPORT ATP-BINDING PROTEIN"/>
    <property type="match status" value="1"/>
</dbReference>
<protein>
    <submittedName>
        <fullName evidence="7">ABC transporter ATP-binding protein</fullName>
    </submittedName>
</protein>
<reference evidence="7 8" key="1">
    <citation type="journal article" date="2015" name="Antonie Van Leeuwenhoek">
        <title>Prauserella endophytica sp. nov., an endophytic actinobacterium isolated from Tamarix taklamakanensis.</title>
        <authorList>
            <person name="Liu J.M."/>
            <person name="Habden X."/>
            <person name="Guo L."/>
            <person name="Tuo L."/>
            <person name="Jiang Z.K."/>
            <person name="Liu S.W."/>
            <person name="Liu X.F."/>
            <person name="Chen L."/>
            <person name="Li R.F."/>
            <person name="Zhang Y.Q."/>
            <person name="Sun C.H."/>
        </authorList>
    </citation>
    <scope>NUCLEOTIDE SEQUENCE [LARGE SCALE GENOMIC DNA]</scope>
    <source>
        <strain evidence="7 8">CGMCC 4.7182</strain>
    </source>
</reference>
<organism evidence="7 8">
    <name type="scientific">Prauserella endophytica</name>
    <dbReference type="NCBI Taxonomy" id="1592324"/>
    <lineage>
        <taxon>Bacteria</taxon>
        <taxon>Bacillati</taxon>
        <taxon>Actinomycetota</taxon>
        <taxon>Actinomycetes</taxon>
        <taxon>Pseudonocardiales</taxon>
        <taxon>Pseudonocardiaceae</taxon>
        <taxon>Prauserella</taxon>
        <taxon>Prauserella coralliicola group</taxon>
    </lineage>
</organism>
<dbReference type="PROSITE" id="PS50893">
    <property type="entry name" value="ABC_TRANSPORTER_2"/>
    <property type="match status" value="1"/>
</dbReference>
<dbReference type="InterPro" id="IPR017871">
    <property type="entry name" value="ABC_transporter-like_CS"/>
</dbReference>
<name>A0ABY2RZH9_9PSEU</name>
<keyword evidence="4 7" id="KW-0067">ATP-binding</keyword>
<dbReference type="GO" id="GO:0005524">
    <property type="term" value="F:ATP binding"/>
    <property type="evidence" value="ECO:0007669"/>
    <property type="project" value="UniProtKB-KW"/>
</dbReference>
<dbReference type="Pfam" id="PF00005">
    <property type="entry name" value="ABC_tran"/>
    <property type="match status" value="1"/>
</dbReference>
<dbReference type="SUPFAM" id="SSF52540">
    <property type="entry name" value="P-loop containing nucleoside triphosphate hydrolases"/>
    <property type="match status" value="1"/>
</dbReference>
<dbReference type="Gene3D" id="3.40.50.300">
    <property type="entry name" value="P-loop containing nucleotide triphosphate hydrolases"/>
    <property type="match status" value="1"/>
</dbReference>
<dbReference type="PROSITE" id="PS00211">
    <property type="entry name" value="ABC_TRANSPORTER_1"/>
    <property type="match status" value="1"/>
</dbReference>
<keyword evidence="8" id="KW-1185">Reference proteome</keyword>
<keyword evidence="2" id="KW-0813">Transport</keyword>
<dbReference type="InterPro" id="IPR003593">
    <property type="entry name" value="AAA+_ATPase"/>
</dbReference>
<evidence type="ECO:0000256" key="5">
    <source>
        <dbReference type="SAM" id="MobiDB-lite"/>
    </source>
</evidence>
<comment type="similarity">
    <text evidence="1">Belongs to the ABC transporter superfamily.</text>
</comment>
<dbReference type="SMART" id="SM00382">
    <property type="entry name" value="AAA"/>
    <property type="match status" value="1"/>
</dbReference>
<keyword evidence="3" id="KW-0547">Nucleotide-binding</keyword>
<proteinExistence type="inferred from homology"/>
<feature type="domain" description="ABC transporter" evidence="6">
    <location>
        <begin position="64"/>
        <end position="308"/>
    </location>
</feature>